<proteinExistence type="predicted"/>
<evidence type="ECO:0000256" key="1">
    <source>
        <dbReference type="SAM" id="Coils"/>
    </source>
</evidence>
<protein>
    <submittedName>
        <fullName evidence="2">DUF2383 domain-containing protein</fullName>
    </submittedName>
</protein>
<keyword evidence="1" id="KW-0175">Coiled coil</keyword>
<dbReference type="InterPro" id="IPR012347">
    <property type="entry name" value="Ferritin-like"/>
</dbReference>
<sequence length="177" mass="20964">MLKLYTIKIKTELLLRIFKNEKFFWDLKQTDYIVEKLNDLVILNEEIESAYNKASNELKFADNVAFSKQSASQRNKFIQVLNKELKRYDENNEMQIVLKRRFHLIRTNFKQQVKIGNDLDFLSKVYSNELLCVNKYDELLSQINLPLSLCRALLKQRDIVQARIHLIERGEPIVAAL</sequence>
<evidence type="ECO:0000313" key="2">
    <source>
        <dbReference type="EMBL" id="TXE09661.1"/>
    </source>
</evidence>
<dbReference type="Proteomes" id="UP000321790">
    <property type="component" value="Unassembled WGS sequence"/>
</dbReference>
<comment type="caution">
    <text evidence="2">The sequence shown here is derived from an EMBL/GenBank/DDBJ whole genome shotgun (WGS) entry which is preliminary data.</text>
</comment>
<dbReference type="AlphaFoldDB" id="A0A5C7AMW0"/>
<dbReference type="EMBL" id="VOSC01000025">
    <property type="protein sequence ID" value="TXE09661.1"/>
    <property type="molecule type" value="Genomic_DNA"/>
</dbReference>
<evidence type="ECO:0000313" key="3">
    <source>
        <dbReference type="Proteomes" id="UP000321790"/>
    </source>
</evidence>
<dbReference type="OrthoDB" id="282393at2"/>
<gene>
    <name evidence="2" type="ORF">FUA26_09230</name>
</gene>
<reference evidence="3" key="1">
    <citation type="submission" date="2019-08" db="EMBL/GenBank/DDBJ databases">
        <title>Seonamhaeicola sediminis sp. nov., isolated from marine sediment.</title>
        <authorList>
            <person name="Cao W.R."/>
        </authorList>
    </citation>
    <scope>NUCLEOTIDE SEQUENCE [LARGE SCALE GENOMIC DNA]</scope>
    <source>
        <strain evidence="3">Gy8</strain>
    </source>
</reference>
<dbReference type="Gene3D" id="1.20.1260.10">
    <property type="match status" value="1"/>
</dbReference>
<accession>A0A5C7AMW0</accession>
<feature type="coiled-coil region" evidence="1">
    <location>
        <begin position="37"/>
        <end position="64"/>
    </location>
</feature>
<organism evidence="2 3">
    <name type="scientific">Seonamhaeicola algicola</name>
    <dbReference type="NCBI Taxonomy" id="1719036"/>
    <lineage>
        <taxon>Bacteria</taxon>
        <taxon>Pseudomonadati</taxon>
        <taxon>Bacteroidota</taxon>
        <taxon>Flavobacteriia</taxon>
        <taxon>Flavobacteriales</taxon>
        <taxon>Flavobacteriaceae</taxon>
    </lineage>
</organism>
<keyword evidence="3" id="KW-1185">Reference proteome</keyword>
<name>A0A5C7AMW0_9FLAO</name>